<feature type="compositionally biased region" description="Acidic residues" evidence="1">
    <location>
        <begin position="301"/>
        <end position="311"/>
    </location>
</feature>
<name>C3Y7E3_BRAFL</name>
<protein>
    <submittedName>
        <fullName evidence="2">Uncharacterized protein</fullName>
    </submittedName>
</protein>
<gene>
    <name evidence="2" type="ORF">BRAFLDRAFT_82790</name>
</gene>
<accession>C3Y7E3</accession>
<dbReference type="AlphaFoldDB" id="C3Y7E3"/>
<dbReference type="EMBL" id="GG666489">
    <property type="protein sequence ID" value="EEN63771.1"/>
    <property type="molecule type" value="Genomic_DNA"/>
</dbReference>
<reference evidence="2" key="1">
    <citation type="journal article" date="2008" name="Nature">
        <title>The amphioxus genome and the evolution of the chordate karyotype.</title>
        <authorList>
            <consortium name="US DOE Joint Genome Institute (JGI-PGF)"/>
            <person name="Putnam N.H."/>
            <person name="Butts T."/>
            <person name="Ferrier D.E.K."/>
            <person name="Furlong R.F."/>
            <person name="Hellsten U."/>
            <person name="Kawashima T."/>
            <person name="Robinson-Rechavi M."/>
            <person name="Shoguchi E."/>
            <person name="Terry A."/>
            <person name="Yu J.-K."/>
            <person name="Benito-Gutierrez E.L."/>
            <person name="Dubchak I."/>
            <person name="Garcia-Fernandez J."/>
            <person name="Gibson-Brown J.J."/>
            <person name="Grigoriev I.V."/>
            <person name="Horton A.C."/>
            <person name="de Jong P.J."/>
            <person name="Jurka J."/>
            <person name="Kapitonov V.V."/>
            <person name="Kohara Y."/>
            <person name="Kuroki Y."/>
            <person name="Lindquist E."/>
            <person name="Lucas S."/>
            <person name="Osoegawa K."/>
            <person name="Pennacchio L.A."/>
            <person name="Salamov A.A."/>
            <person name="Satou Y."/>
            <person name="Sauka-Spengler T."/>
            <person name="Schmutz J."/>
            <person name="Shin-I T."/>
            <person name="Toyoda A."/>
            <person name="Bronner-Fraser M."/>
            <person name="Fujiyama A."/>
            <person name="Holland L.Z."/>
            <person name="Holland P.W.H."/>
            <person name="Satoh N."/>
            <person name="Rokhsar D.S."/>
        </authorList>
    </citation>
    <scope>NUCLEOTIDE SEQUENCE [LARGE SCALE GENOMIC DNA]</scope>
    <source>
        <strain evidence="2">S238N-H82</strain>
        <tissue evidence="2">Testes</tissue>
    </source>
</reference>
<feature type="region of interest" description="Disordered" evidence="1">
    <location>
        <begin position="286"/>
        <end position="316"/>
    </location>
</feature>
<sequence length="327" mass="36601">MAAGGEEQKTIQFDSTAVSQINNQYGTYKGTLIQHLKDNGEPGKKVYRTPNVTPRNKDETIVQMYSYKSIPPTDGTYVVLQFKESEMYAASKEGRPDVLVLEEPGEFDTEDAEAITTTADRRLFLMKPVLGAVPAADFAVTDFVFASCIASQQNPGDKNKARVITLLKSQRFPARLKREGISLEGATEQSSLCWCSENRNMYKRQTLGAGNESFEDDKRESARQESPEKEGGFDPYPVFPEKITSTDDPRVFLMKETDRGGSPEVVFAWNGVSYYTITLFDKPEKPAQLLPEAEPGQTAAEPEEEPEEEQPPDQVLVFRHRQPLIPI</sequence>
<feature type="compositionally biased region" description="Basic and acidic residues" evidence="1">
    <location>
        <begin position="216"/>
        <end position="232"/>
    </location>
</feature>
<proteinExistence type="predicted"/>
<organism>
    <name type="scientific">Branchiostoma floridae</name>
    <name type="common">Florida lancelet</name>
    <name type="synonym">Amphioxus</name>
    <dbReference type="NCBI Taxonomy" id="7739"/>
    <lineage>
        <taxon>Eukaryota</taxon>
        <taxon>Metazoa</taxon>
        <taxon>Chordata</taxon>
        <taxon>Cephalochordata</taxon>
        <taxon>Leptocardii</taxon>
        <taxon>Amphioxiformes</taxon>
        <taxon>Branchiostomatidae</taxon>
        <taxon>Branchiostoma</taxon>
    </lineage>
</organism>
<evidence type="ECO:0000256" key="1">
    <source>
        <dbReference type="SAM" id="MobiDB-lite"/>
    </source>
</evidence>
<evidence type="ECO:0000313" key="2">
    <source>
        <dbReference type="EMBL" id="EEN63771.1"/>
    </source>
</evidence>
<feature type="region of interest" description="Disordered" evidence="1">
    <location>
        <begin position="207"/>
        <end position="241"/>
    </location>
</feature>
<feature type="compositionally biased region" description="Low complexity" evidence="1">
    <location>
        <begin position="291"/>
        <end position="300"/>
    </location>
</feature>
<dbReference type="InParanoid" id="C3Y7E3"/>